<evidence type="ECO:0000313" key="1">
    <source>
        <dbReference type="EMBL" id="KAG2563354.1"/>
    </source>
</evidence>
<dbReference type="Proteomes" id="UP000823388">
    <property type="component" value="Chromosome 8K"/>
</dbReference>
<accession>A0A8T0PZ93</accession>
<gene>
    <name evidence="1" type="ORF">PVAP13_8KG186600</name>
</gene>
<comment type="caution">
    <text evidence="1">The sequence shown here is derived from an EMBL/GenBank/DDBJ whole genome shotgun (WGS) entry which is preliminary data.</text>
</comment>
<proteinExistence type="predicted"/>
<sequence length="52" mass="6010">MLQQVQGLPRRRNRSTVPHGAEYCLQIRSFVLPSGSCIHQHRSIFLLCSWSD</sequence>
<dbReference type="EMBL" id="CM029051">
    <property type="protein sequence ID" value="KAG2563354.1"/>
    <property type="molecule type" value="Genomic_DNA"/>
</dbReference>
<organism evidence="1 2">
    <name type="scientific">Panicum virgatum</name>
    <name type="common">Blackwell switchgrass</name>
    <dbReference type="NCBI Taxonomy" id="38727"/>
    <lineage>
        <taxon>Eukaryota</taxon>
        <taxon>Viridiplantae</taxon>
        <taxon>Streptophyta</taxon>
        <taxon>Embryophyta</taxon>
        <taxon>Tracheophyta</taxon>
        <taxon>Spermatophyta</taxon>
        <taxon>Magnoliopsida</taxon>
        <taxon>Liliopsida</taxon>
        <taxon>Poales</taxon>
        <taxon>Poaceae</taxon>
        <taxon>PACMAD clade</taxon>
        <taxon>Panicoideae</taxon>
        <taxon>Panicodae</taxon>
        <taxon>Paniceae</taxon>
        <taxon>Panicinae</taxon>
        <taxon>Panicum</taxon>
        <taxon>Panicum sect. Hiantes</taxon>
    </lineage>
</organism>
<dbReference type="AlphaFoldDB" id="A0A8T0PZ93"/>
<keyword evidence="2" id="KW-1185">Reference proteome</keyword>
<protein>
    <submittedName>
        <fullName evidence="1">Uncharacterized protein</fullName>
    </submittedName>
</protein>
<evidence type="ECO:0000313" key="2">
    <source>
        <dbReference type="Proteomes" id="UP000823388"/>
    </source>
</evidence>
<name>A0A8T0PZ93_PANVG</name>
<reference evidence="1 2" key="1">
    <citation type="submission" date="2020-05" db="EMBL/GenBank/DDBJ databases">
        <title>WGS assembly of Panicum virgatum.</title>
        <authorList>
            <person name="Lovell J.T."/>
            <person name="Jenkins J."/>
            <person name="Shu S."/>
            <person name="Juenger T.E."/>
            <person name="Schmutz J."/>
        </authorList>
    </citation>
    <scope>NUCLEOTIDE SEQUENCE [LARGE SCALE GENOMIC DNA]</scope>
    <source>
        <strain evidence="2">cv. AP13</strain>
    </source>
</reference>